<feature type="transmembrane region" description="Helical" evidence="1">
    <location>
        <begin position="75"/>
        <end position="99"/>
    </location>
</feature>
<dbReference type="EMBL" id="KN832568">
    <property type="protein sequence ID" value="KII85297.1"/>
    <property type="molecule type" value="Genomic_DNA"/>
</dbReference>
<evidence type="ECO:0000259" key="2">
    <source>
        <dbReference type="Pfam" id="PF20152"/>
    </source>
</evidence>
<dbReference type="InterPro" id="IPR045339">
    <property type="entry name" value="DUF6534"/>
</dbReference>
<evidence type="ECO:0000256" key="1">
    <source>
        <dbReference type="SAM" id="Phobius"/>
    </source>
</evidence>
<dbReference type="HOGENOM" id="CLU_1390762_0_0_1"/>
<proteinExistence type="predicted"/>
<sequence length="196" mass="21350">MPPIFLRQMVAPIIWLAGSFLCDLLIVGSMLHLVSPHHHPCQCAHATYSALRTLQLSEARSQTSIKSTESILTKLIILTLQTGFITALVAGIQLTIYLLRNGHAMLPNQYDYASMFMLGKLYSNVLMATLNARVVVSAAVLDEVDSAPAKSSQGMAFRLNLTDLSQTTGPHSAMEAVAGANEEHDVTTPQEQRDTE</sequence>
<dbReference type="Pfam" id="PF20152">
    <property type="entry name" value="DUF6534"/>
    <property type="match status" value="1"/>
</dbReference>
<dbReference type="PANTHER" id="PTHR40465">
    <property type="entry name" value="CHROMOSOME 1, WHOLE GENOME SHOTGUN SEQUENCE"/>
    <property type="match status" value="1"/>
</dbReference>
<name>A0A0C9SS52_PLICR</name>
<protein>
    <recommendedName>
        <fullName evidence="2">DUF6534 domain-containing protein</fullName>
    </recommendedName>
</protein>
<evidence type="ECO:0000313" key="3">
    <source>
        <dbReference type="EMBL" id="KII85297.1"/>
    </source>
</evidence>
<dbReference type="PANTHER" id="PTHR40465:SF1">
    <property type="entry name" value="DUF6534 DOMAIN-CONTAINING PROTEIN"/>
    <property type="match status" value="1"/>
</dbReference>
<gene>
    <name evidence="3" type="ORF">PLICRDRAFT_45491</name>
</gene>
<evidence type="ECO:0000313" key="4">
    <source>
        <dbReference type="Proteomes" id="UP000053263"/>
    </source>
</evidence>
<keyword evidence="4" id="KW-1185">Reference proteome</keyword>
<organism evidence="3 4">
    <name type="scientific">Plicaturopsis crispa FD-325 SS-3</name>
    <dbReference type="NCBI Taxonomy" id="944288"/>
    <lineage>
        <taxon>Eukaryota</taxon>
        <taxon>Fungi</taxon>
        <taxon>Dikarya</taxon>
        <taxon>Basidiomycota</taxon>
        <taxon>Agaricomycotina</taxon>
        <taxon>Agaricomycetes</taxon>
        <taxon>Agaricomycetidae</taxon>
        <taxon>Amylocorticiales</taxon>
        <taxon>Amylocorticiaceae</taxon>
        <taxon>Plicatura</taxon>
        <taxon>Plicaturopsis crispa</taxon>
    </lineage>
</organism>
<feature type="domain" description="DUF6534" evidence="2">
    <location>
        <begin position="19"/>
        <end position="133"/>
    </location>
</feature>
<keyword evidence="1" id="KW-1133">Transmembrane helix</keyword>
<feature type="transmembrane region" description="Helical" evidence="1">
    <location>
        <begin position="12"/>
        <end position="31"/>
    </location>
</feature>
<dbReference type="AlphaFoldDB" id="A0A0C9SS52"/>
<dbReference type="Proteomes" id="UP000053263">
    <property type="component" value="Unassembled WGS sequence"/>
</dbReference>
<keyword evidence="1" id="KW-0472">Membrane</keyword>
<keyword evidence="1" id="KW-0812">Transmembrane</keyword>
<accession>A0A0C9SS52</accession>
<reference evidence="3 4" key="1">
    <citation type="submission" date="2014-06" db="EMBL/GenBank/DDBJ databases">
        <title>Evolutionary Origins and Diversification of the Mycorrhizal Mutualists.</title>
        <authorList>
            <consortium name="DOE Joint Genome Institute"/>
            <consortium name="Mycorrhizal Genomics Consortium"/>
            <person name="Kohler A."/>
            <person name="Kuo A."/>
            <person name="Nagy L.G."/>
            <person name="Floudas D."/>
            <person name="Copeland A."/>
            <person name="Barry K.W."/>
            <person name="Cichocki N."/>
            <person name="Veneault-Fourrey C."/>
            <person name="LaButti K."/>
            <person name="Lindquist E.A."/>
            <person name="Lipzen A."/>
            <person name="Lundell T."/>
            <person name="Morin E."/>
            <person name="Murat C."/>
            <person name="Riley R."/>
            <person name="Ohm R."/>
            <person name="Sun H."/>
            <person name="Tunlid A."/>
            <person name="Henrissat B."/>
            <person name="Grigoriev I.V."/>
            <person name="Hibbett D.S."/>
            <person name="Martin F."/>
        </authorList>
    </citation>
    <scope>NUCLEOTIDE SEQUENCE [LARGE SCALE GENOMIC DNA]</scope>
    <source>
        <strain evidence="3 4">FD-325 SS-3</strain>
    </source>
</reference>